<accession>A0A975BNL0</accession>
<evidence type="ECO:0008006" key="3">
    <source>
        <dbReference type="Google" id="ProtNLM"/>
    </source>
</evidence>
<organism evidence="1 2">
    <name type="scientific">Desulfonema magnum</name>
    <dbReference type="NCBI Taxonomy" id="45655"/>
    <lineage>
        <taxon>Bacteria</taxon>
        <taxon>Pseudomonadati</taxon>
        <taxon>Thermodesulfobacteriota</taxon>
        <taxon>Desulfobacteria</taxon>
        <taxon>Desulfobacterales</taxon>
        <taxon>Desulfococcaceae</taxon>
        <taxon>Desulfonema</taxon>
    </lineage>
</organism>
<reference evidence="1" key="1">
    <citation type="journal article" date="2021" name="Microb. Physiol.">
        <title>Proteogenomic Insights into the Physiology of Marine, Sulfate-Reducing, Filamentous Desulfonema limicola and Desulfonema magnum.</title>
        <authorList>
            <person name="Schnaars V."/>
            <person name="Wohlbrand L."/>
            <person name="Scheve S."/>
            <person name="Hinrichs C."/>
            <person name="Reinhardt R."/>
            <person name="Rabus R."/>
        </authorList>
    </citation>
    <scope>NUCLEOTIDE SEQUENCE</scope>
    <source>
        <strain evidence="1">4be13</strain>
    </source>
</reference>
<proteinExistence type="predicted"/>
<evidence type="ECO:0000313" key="2">
    <source>
        <dbReference type="Proteomes" id="UP000663722"/>
    </source>
</evidence>
<keyword evidence="2" id="KW-1185">Reference proteome</keyword>
<sequence>MQKMWEASEQLEALAVREDVPRARAIPLCKTCSLAGFCGHD</sequence>
<evidence type="ECO:0000313" key="1">
    <source>
        <dbReference type="EMBL" id="QTA88210.1"/>
    </source>
</evidence>
<dbReference type="Proteomes" id="UP000663722">
    <property type="component" value="Chromosome"/>
</dbReference>
<dbReference type="KEGG" id="dmm:dnm_042520"/>
<protein>
    <recommendedName>
        <fullName evidence="3">CRISPR-associated protein Cas4</fullName>
    </recommendedName>
</protein>
<name>A0A975BNL0_9BACT</name>
<gene>
    <name evidence="1" type="ORF">dnm_042520</name>
</gene>
<dbReference type="EMBL" id="CP061800">
    <property type="protein sequence ID" value="QTA88210.1"/>
    <property type="molecule type" value="Genomic_DNA"/>
</dbReference>
<dbReference type="AlphaFoldDB" id="A0A975BNL0"/>